<keyword evidence="3" id="KW-0694">RNA-binding</keyword>
<comment type="caution">
    <text evidence="7">The sequence shown here is derived from an EMBL/GenBank/DDBJ whole genome shotgun (WGS) entry which is preliminary data.</text>
</comment>
<dbReference type="GO" id="GO:0006412">
    <property type="term" value="P:translation"/>
    <property type="evidence" value="ECO:0007669"/>
    <property type="project" value="InterPro"/>
</dbReference>
<keyword evidence="2" id="KW-0699">rRNA-binding</keyword>
<keyword evidence="5 6" id="KW-0687">Ribonucleoprotein</keyword>
<dbReference type="Gene3D" id="3.40.50.790">
    <property type="match status" value="1"/>
</dbReference>
<evidence type="ECO:0000313" key="8">
    <source>
        <dbReference type="Proteomes" id="UP000822688"/>
    </source>
</evidence>
<evidence type="ECO:0000256" key="3">
    <source>
        <dbReference type="ARBA" id="ARBA00022884"/>
    </source>
</evidence>
<dbReference type="GO" id="GO:0003735">
    <property type="term" value="F:structural constituent of ribosome"/>
    <property type="evidence" value="ECO:0007669"/>
    <property type="project" value="InterPro"/>
</dbReference>
<keyword evidence="4 6" id="KW-0689">Ribosomal protein</keyword>
<dbReference type="GO" id="GO:0015934">
    <property type="term" value="C:large ribosomal subunit"/>
    <property type="evidence" value="ECO:0007669"/>
    <property type="project" value="InterPro"/>
</dbReference>
<dbReference type="InterPro" id="IPR016095">
    <property type="entry name" value="Ribosomal_uL1_3-a/b-sand"/>
</dbReference>
<accession>A0A8T0G5S6</accession>
<dbReference type="HAMAP" id="MF_01318_B">
    <property type="entry name" value="Ribosomal_uL1_B"/>
    <property type="match status" value="1"/>
</dbReference>
<dbReference type="FunFam" id="3.40.50.790:FF:000001">
    <property type="entry name" value="50S ribosomal protein L1"/>
    <property type="match status" value="1"/>
</dbReference>
<dbReference type="Pfam" id="PF00687">
    <property type="entry name" value="Ribosomal_L1"/>
    <property type="match status" value="1"/>
</dbReference>
<sequence length="355" mass="37147">MAARLALRRLSLLNYASSSGSSLRPVASTAFSFSSNATPDVSDEPAPGFSPANISTLDDVTVSASIIESGDVLVSKPRVANLPEDLTPEALEEVNRVPTVPEKVKPVIPFPTLAKVQRNTRQEPQLIAEAIRLVKANAKAGFTETVEAHVRLGIDPKRSDQMVRGAATLPNGSGKVVRVAVFAEGNEAQEALAAGADVVGADDLVDRIKDSGGKLDFDKCIATPSFMPRLGKVARILGPRGLMPNPKVGTVTNQVGDAVKAAKQGRVDFRADKSGIVHVGLGKVNFTDEALLQNVSAFVGALLGAKPVGLKKTSRYVGYLNSFTLTSTMGKGVPVTINSVAQAADSYMKSSGVSS</sequence>
<evidence type="ECO:0000313" key="7">
    <source>
        <dbReference type="EMBL" id="KAG0554636.1"/>
    </source>
</evidence>
<protein>
    <recommendedName>
        <fullName evidence="6">Ribosomal protein</fullName>
    </recommendedName>
</protein>
<organism evidence="7 8">
    <name type="scientific">Ceratodon purpureus</name>
    <name type="common">Fire moss</name>
    <name type="synonym">Dicranum purpureum</name>
    <dbReference type="NCBI Taxonomy" id="3225"/>
    <lineage>
        <taxon>Eukaryota</taxon>
        <taxon>Viridiplantae</taxon>
        <taxon>Streptophyta</taxon>
        <taxon>Embryophyta</taxon>
        <taxon>Bryophyta</taxon>
        <taxon>Bryophytina</taxon>
        <taxon>Bryopsida</taxon>
        <taxon>Dicranidae</taxon>
        <taxon>Pseudoditrichales</taxon>
        <taxon>Ditrichaceae</taxon>
        <taxon>Ceratodon</taxon>
    </lineage>
</organism>
<dbReference type="SUPFAM" id="SSF56808">
    <property type="entry name" value="Ribosomal protein L1"/>
    <property type="match status" value="1"/>
</dbReference>
<dbReference type="InterPro" id="IPR028364">
    <property type="entry name" value="Ribosomal_uL1/biogenesis"/>
</dbReference>
<dbReference type="NCBIfam" id="TIGR01169">
    <property type="entry name" value="rplA_bact"/>
    <property type="match status" value="1"/>
</dbReference>
<evidence type="ECO:0000256" key="5">
    <source>
        <dbReference type="ARBA" id="ARBA00023274"/>
    </source>
</evidence>
<keyword evidence="8" id="KW-1185">Reference proteome</keyword>
<proteinExistence type="inferred from homology"/>
<dbReference type="OrthoDB" id="1747252at2759"/>
<dbReference type="InterPro" id="IPR005878">
    <property type="entry name" value="Ribosom_uL1_bac-type"/>
</dbReference>
<dbReference type="CDD" id="cd00403">
    <property type="entry name" value="Ribosomal_L1"/>
    <property type="match status" value="1"/>
</dbReference>
<dbReference type="PANTHER" id="PTHR36427">
    <property type="entry name" value="54S RIBOSOMAL PROTEIN L1, MITOCHONDRIAL"/>
    <property type="match status" value="1"/>
</dbReference>
<dbReference type="EMBL" id="CM026433">
    <property type="protein sequence ID" value="KAG0554636.1"/>
    <property type="molecule type" value="Genomic_DNA"/>
</dbReference>
<dbReference type="Gene3D" id="3.30.190.20">
    <property type="match status" value="1"/>
</dbReference>
<dbReference type="PANTHER" id="PTHR36427:SF4">
    <property type="entry name" value="RIBOSOMAL PROTEIN L1P_L10E FAMILY"/>
    <property type="match status" value="1"/>
</dbReference>
<dbReference type="InterPro" id="IPR023673">
    <property type="entry name" value="Ribosomal_uL1_CS"/>
</dbReference>
<dbReference type="InterPro" id="IPR023674">
    <property type="entry name" value="Ribosomal_uL1-like"/>
</dbReference>
<dbReference type="GO" id="GO:0019843">
    <property type="term" value="F:rRNA binding"/>
    <property type="evidence" value="ECO:0007669"/>
    <property type="project" value="UniProtKB-KW"/>
</dbReference>
<evidence type="ECO:0000256" key="2">
    <source>
        <dbReference type="ARBA" id="ARBA00022730"/>
    </source>
</evidence>
<comment type="similarity">
    <text evidence="1 6">Belongs to the universal ribosomal protein uL1 family.</text>
</comment>
<evidence type="ECO:0000256" key="6">
    <source>
        <dbReference type="RuleBase" id="RU000659"/>
    </source>
</evidence>
<dbReference type="PROSITE" id="PS01199">
    <property type="entry name" value="RIBOSOMAL_L1"/>
    <property type="match status" value="1"/>
</dbReference>
<reference evidence="7" key="1">
    <citation type="submission" date="2020-06" db="EMBL/GenBank/DDBJ databases">
        <title>WGS assembly of Ceratodon purpureus strain R40.</title>
        <authorList>
            <person name="Carey S.B."/>
            <person name="Jenkins J."/>
            <person name="Shu S."/>
            <person name="Lovell J.T."/>
            <person name="Sreedasyam A."/>
            <person name="Maumus F."/>
            <person name="Tiley G.P."/>
            <person name="Fernandez-Pozo N."/>
            <person name="Barry K."/>
            <person name="Chen C."/>
            <person name="Wang M."/>
            <person name="Lipzen A."/>
            <person name="Daum C."/>
            <person name="Saski C.A."/>
            <person name="Payton A.C."/>
            <person name="Mcbreen J.C."/>
            <person name="Conrad R.E."/>
            <person name="Kollar L.M."/>
            <person name="Olsson S."/>
            <person name="Huttunen S."/>
            <person name="Landis J.B."/>
            <person name="Wickett N.J."/>
            <person name="Johnson M.G."/>
            <person name="Rensing S.A."/>
            <person name="Grimwood J."/>
            <person name="Schmutz J."/>
            <person name="Mcdaniel S.F."/>
        </authorList>
    </citation>
    <scope>NUCLEOTIDE SEQUENCE</scope>
    <source>
        <strain evidence="7">R40</strain>
    </source>
</reference>
<name>A0A8T0G5S6_CERPU</name>
<evidence type="ECO:0000256" key="4">
    <source>
        <dbReference type="ARBA" id="ARBA00022980"/>
    </source>
</evidence>
<evidence type="ECO:0000256" key="1">
    <source>
        <dbReference type="ARBA" id="ARBA00010531"/>
    </source>
</evidence>
<gene>
    <name evidence="7" type="ORF">KC19_12G107200</name>
</gene>
<dbReference type="Proteomes" id="UP000822688">
    <property type="component" value="Chromosome 12"/>
</dbReference>
<dbReference type="AlphaFoldDB" id="A0A8T0G5S6"/>